<dbReference type="Pfam" id="PF12172">
    <property type="entry name" value="zf-ChsH2"/>
    <property type="match status" value="1"/>
</dbReference>
<evidence type="ECO:0000313" key="3">
    <source>
        <dbReference type="EMBL" id="GAF43663.1"/>
    </source>
</evidence>
<sequence length="160" mass="17804">MKNSDSGARAGALEVREEQDPLLHRLMPSPDPAARFFWMSGADGRLRIEQCDACEYLVHPPSGHCPRCGGDRCTPRPVSGRGTIHSYTVNYQQWFVGQPPYIIVIIDLDEQAGLRLTSNLLDCAPDDVFVGMRVSVRFLARHGVWYPVFVPSQAMESDSA</sequence>
<evidence type="ECO:0000259" key="2">
    <source>
        <dbReference type="Pfam" id="PF12172"/>
    </source>
</evidence>
<feature type="domain" description="ChsH2 C-terminal OB-fold" evidence="1">
    <location>
        <begin position="76"/>
        <end position="138"/>
    </location>
</feature>
<reference evidence="3 4" key="1">
    <citation type="submission" date="2014-02" db="EMBL/GenBank/DDBJ databases">
        <title>Whole genome shotgun sequence of Rhodococcus wratislaviensis NBRC 100605.</title>
        <authorList>
            <person name="Hosoyama A."/>
            <person name="Tsuchikane K."/>
            <person name="Yoshida I."/>
            <person name="Ohji S."/>
            <person name="Ichikawa N."/>
            <person name="Yamazoe A."/>
            <person name="Fujita N."/>
        </authorList>
    </citation>
    <scope>NUCLEOTIDE SEQUENCE [LARGE SCALE GENOMIC DNA]</scope>
    <source>
        <strain evidence="3 4">NBRC 100605</strain>
    </source>
</reference>
<dbReference type="EMBL" id="BAWF01000009">
    <property type="protein sequence ID" value="GAF43663.1"/>
    <property type="molecule type" value="Genomic_DNA"/>
</dbReference>
<protein>
    <recommendedName>
        <fullName evidence="5">DUF35 domain-containing protein</fullName>
    </recommendedName>
</protein>
<gene>
    <name evidence="3" type="ORF">RW1_009_00870</name>
</gene>
<evidence type="ECO:0008006" key="5">
    <source>
        <dbReference type="Google" id="ProtNLM"/>
    </source>
</evidence>
<organism evidence="3 4">
    <name type="scientific">Rhodococcus wratislaviensis NBRC 100605</name>
    <dbReference type="NCBI Taxonomy" id="1219028"/>
    <lineage>
        <taxon>Bacteria</taxon>
        <taxon>Bacillati</taxon>
        <taxon>Actinomycetota</taxon>
        <taxon>Actinomycetes</taxon>
        <taxon>Mycobacteriales</taxon>
        <taxon>Nocardiaceae</taxon>
        <taxon>Rhodococcus</taxon>
    </lineage>
</organism>
<dbReference type="InterPro" id="IPR002878">
    <property type="entry name" value="ChsH2_C"/>
</dbReference>
<dbReference type="InterPro" id="IPR052513">
    <property type="entry name" value="Thioester_dehydratase-like"/>
</dbReference>
<dbReference type="Pfam" id="PF01796">
    <property type="entry name" value="OB_ChsH2_C"/>
    <property type="match status" value="1"/>
</dbReference>
<dbReference type="PANTHER" id="PTHR34075">
    <property type="entry name" value="BLR3430 PROTEIN"/>
    <property type="match status" value="1"/>
</dbReference>
<dbReference type="AlphaFoldDB" id="X0PMH6"/>
<comment type="caution">
    <text evidence="3">The sequence shown here is derived from an EMBL/GenBank/DDBJ whole genome shotgun (WGS) entry which is preliminary data.</text>
</comment>
<feature type="domain" description="ChsH2 rubredoxin-like zinc ribbon" evidence="2">
    <location>
        <begin position="41"/>
        <end position="71"/>
    </location>
</feature>
<accession>X0PMH6</accession>
<dbReference type="RefSeq" id="WP_255221394.1">
    <property type="nucleotide sequence ID" value="NZ_BAWF01000009.1"/>
</dbReference>
<dbReference type="Gene3D" id="6.10.30.10">
    <property type="match status" value="1"/>
</dbReference>
<evidence type="ECO:0000259" key="1">
    <source>
        <dbReference type="Pfam" id="PF01796"/>
    </source>
</evidence>
<dbReference type="InterPro" id="IPR012340">
    <property type="entry name" value="NA-bd_OB-fold"/>
</dbReference>
<name>X0PMH6_RHOWR</name>
<dbReference type="Proteomes" id="UP000019491">
    <property type="component" value="Unassembled WGS sequence"/>
</dbReference>
<dbReference type="InterPro" id="IPR022002">
    <property type="entry name" value="ChsH2_Znr"/>
</dbReference>
<keyword evidence="4" id="KW-1185">Reference proteome</keyword>
<dbReference type="PANTHER" id="PTHR34075:SF5">
    <property type="entry name" value="BLR3430 PROTEIN"/>
    <property type="match status" value="1"/>
</dbReference>
<proteinExistence type="predicted"/>
<evidence type="ECO:0000313" key="4">
    <source>
        <dbReference type="Proteomes" id="UP000019491"/>
    </source>
</evidence>
<dbReference type="SUPFAM" id="SSF50249">
    <property type="entry name" value="Nucleic acid-binding proteins"/>
    <property type="match status" value="1"/>
</dbReference>